<accession>A0AAE1DW23</accession>
<evidence type="ECO:0000313" key="11">
    <source>
        <dbReference type="EMBL" id="KAK3784485.1"/>
    </source>
</evidence>
<dbReference type="PANTHER" id="PTHR45695:SF9">
    <property type="entry name" value="LEUCOKININ RECEPTOR"/>
    <property type="match status" value="1"/>
</dbReference>
<keyword evidence="12" id="KW-1185">Reference proteome</keyword>
<protein>
    <recommendedName>
        <fullName evidence="10">G-protein coupled receptors family 1 profile domain-containing protein</fullName>
    </recommendedName>
</protein>
<feature type="region of interest" description="Disordered" evidence="8">
    <location>
        <begin position="208"/>
        <end position="231"/>
    </location>
</feature>
<keyword evidence="7" id="KW-0807">Transducer</keyword>
<feature type="domain" description="G-protein coupled receptors family 1 profile" evidence="10">
    <location>
        <begin position="122"/>
        <end position="178"/>
    </location>
</feature>
<evidence type="ECO:0000256" key="1">
    <source>
        <dbReference type="ARBA" id="ARBA00004141"/>
    </source>
</evidence>
<dbReference type="GO" id="GO:0005886">
    <property type="term" value="C:plasma membrane"/>
    <property type="evidence" value="ECO:0007669"/>
    <property type="project" value="TreeGrafter"/>
</dbReference>
<evidence type="ECO:0000256" key="8">
    <source>
        <dbReference type="SAM" id="MobiDB-lite"/>
    </source>
</evidence>
<keyword evidence="6" id="KW-0675">Receptor</keyword>
<reference evidence="11" key="1">
    <citation type="journal article" date="2023" name="G3 (Bethesda)">
        <title>A reference genome for the long-term kleptoplast-retaining sea slug Elysia crispata morphotype clarki.</title>
        <authorList>
            <person name="Eastman K.E."/>
            <person name="Pendleton A.L."/>
            <person name="Shaikh M.A."/>
            <person name="Suttiyut T."/>
            <person name="Ogas R."/>
            <person name="Tomko P."/>
            <person name="Gavelis G."/>
            <person name="Widhalm J.R."/>
            <person name="Wisecaver J.H."/>
        </authorList>
    </citation>
    <scope>NUCLEOTIDE SEQUENCE</scope>
    <source>
        <strain evidence="11">ECLA1</strain>
    </source>
</reference>
<sequence length="334" mass="34799">MALHNTHQNSRPGNNTYTEEILGNVAAATASAVVAAGDSGQVVKKVTSSAVFNVTGDAVNSGGAAVAPADGGSIGLGGGFVDFPSGYAYYDDQQFAMPPTPAHLLIICTILYVTIFVMGLIGNTAVILVVLQCRSMRTSINLLFLNLCLADLFALLITGPTVVVDMLAKENWYLGAVMWTFSAGFRPIPSTIRKLRPSLSMSETPISSSIDELVTSPSPARTGAQSGRLAGGASISGGDSSNKNHYSIFTSFHQAKITSKAKTGLLSAGKVSASLIARGNQKLCCGADLTGLFAPIHRNIVGLVTDNGRSSLVYVTSSLGEKHVCHSYNLISVP</sequence>
<evidence type="ECO:0000313" key="12">
    <source>
        <dbReference type="Proteomes" id="UP001283361"/>
    </source>
</evidence>
<evidence type="ECO:0000256" key="6">
    <source>
        <dbReference type="ARBA" id="ARBA00023170"/>
    </source>
</evidence>
<dbReference type="PRINTS" id="PR00237">
    <property type="entry name" value="GPCRRHODOPSN"/>
</dbReference>
<proteinExistence type="predicted"/>
<gene>
    <name evidence="11" type="ORF">RRG08_066663</name>
</gene>
<evidence type="ECO:0000256" key="3">
    <source>
        <dbReference type="ARBA" id="ARBA00022989"/>
    </source>
</evidence>
<keyword evidence="3 9" id="KW-1133">Transmembrane helix</keyword>
<dbReference type="InterPro" id="IPR000276">
    <property type="entry name" value="GPCR_Rhodpsn"/>
</dbReference>
<evidence type="ECO:0000256" key="9">
    <source>
        <dbReference type="SAM" id="Phobius"/>
    </source>
</evidence>
<evidence type="ECO:0000256" key="5">
    <source>
        <dbReference type="ARBA" id="ARBA00023136"/>
    </source>
</evidence>
<organism evidence="11 12">
    <name type="scientific">Elysia crispata</name>
    <name type="common">lettuce slug</name>
    <dbReference type="NCBI Taxonomy" id="231223"/>
    <lineage>
        <taxon>Eukaryota</taxon>
        <taxon>Metazoa</taxon>
        <taxon>Spiralia</taxon>
        <taxon>Lophotrochozoa</taxon>
        <taxon>Mollusca</taxon>
        <taxon>Gastropoda</taxon>
        <taxon>Heterobranchia</taxon>
        <taxon>Euthyneura</taxon>
        <taxon>Panpulmonata</taxon>
        <taxon>Sacoglossa</taxon>
        <taxon>Placobranchoidea</taxon>
        <taxon>Plakobranchidae</taxon>
        <taxon>Elysia</taxon>
    </lineage>
</organism>
<comment type="caution">
    <text evidence="11">The sequence shown here is derived from an EMBL/GenBank/DDBJ whole genome shotgun (WGS) entry which is preliminary data.</text>
</comment>
<dbReference type="PROSITE" id="PS50262">
    <property type="entry name" value="G_PROTEIN_RECEP_F1_2"/>
    <property type="match status" value="1"/>
</dbReference>
<name>A0AAE1DW23_9GAST</name>
<keyword evidence="2 9" id="KW-0812">Transmembrane</keyword>
<evidence type="ECO:0000259" key="10">
    <source>
        <dbReference type="PROSITE" id="PS50262"/>
    </source>
</evidence>
<dbReference type="Pfam" id="PF00001">
    <property type="entry name" value="7tm_1"/>
    <property type="match status" value="1"/>
</dbReference>
<dbReference type="Gene3D" id="1.20.1070.10">
    <property type="entry name" value="Rhodopsin 7-helix transmembrane proteins"/>
    <property type="match status" value="1"/>
</dbReference>
<dbReference type="SUPFAM" id="SSF81321">
    <property type="entry name" value="Family A G protein-coupled receptor-like"/>
    <property type="match status" value="1"/>
</dbReference>
<evidence type="ECO:0000256" key="7">
    <source>
        <dbReference type="ARBA" id="ARBA00023224"/>
    </source>
</evidence>
<comment type="subcellular location">
    <subcellularLocation>
        <location evidence="1">Membrane</location>
        <topology evidence="1">Multi-pass membrane protein</topology>
    </subcellularLocation>
</comment>
<feature type="transmembrane region" description="Helical" evidence="9">
    <location>
        <begin position="104"/>
        <end position="131"/>
    </location>
</feature>
<dbReference type="Proteomes" id="UP001283361">
    <property type="component" value="Unassembled WGS sequence"/>
</dbReference>
<dbReference type="InterPro" id="IPR017452">
    <property type="entry name" value="GPCR_Rhodpsn_7TM"/>
</dbReference>
<keyword evidence="4" id="KW-0297">G-protein coupled receptor</keyword>
<evidence type="ECO:0000256" key="4">
    <source>
        <dbReference type="ARBA" id="ARBA00023040"/>
    </source>
</evidence>
<dbReference type="PANTHER" id="PTHR45695">
    <property type="entry name" value="LEUCOKININ RECEPTOR-RELATED"/>
    <property type="match status" value="1"/>
</dbReference>
<feature type="transmembrane region" description="Helical" evidence="9">
    <location>
        <begin position="143"/>
        <end position="164"/>
    </location>
</feature>
<dbReference type="EMBL" id="JAWDGP010002241">
    <property type="protein sequence ID" value="KAK3784485.1"/>
    <property type="molecule type" value="Genomic_DNA"/>
</dbReference>
<evidence type="ECO:0000256" key="2">
    <source>
        <dbReference type="ARBA" id="ARBA00022692"/>
    </source>
</evidence>
<dbReference type="AlphaFoldDB" id="A0AAE1DW23"/>
<dbReference type="GO" id="GO:0004930">
    <property type="term" value="F:G protein-coupled receptor activity"/>
    <property type="evidence" value="ECO:0007669"/>
    <property type="project" value="UniProtKB-KW"/>
</dbReference>
<keyword evidence="5 9" id="KW-0472">Membrane</keyword>
<feature type="compositionally biased region" description="Polar residues" evidence="8">
    <location>
        <begin position="208"/>
        <end position="225"/>
    </location>
</feature>